<name>A0A4R5QE00_9PROT</name>
<dbReference type="EMBL" id="SMSJ01000021">
    <property type="protein sequence ID" value="TDH61422.1"/>
    <property type="molecule type" value="Genomic_DNA"/>
</dbReference>
<reference evidence="2 3" key="1">
    <citation type="journal article" date="2016" name="J. Microbiol.">
        <title>Dankookia rubra gen. nov., sp. nov., an alphaproteobacterium isolated from sediment of a shallow stream.</title>
        <authorList>
            <person name="Kim W.H."/>
            <person name="Kim D.H."/>
            <person name="Kang K."/>
            <person name="Ahn T.Y."/>
        </authorList>
    </citation>
    <scope>NUCLEOTIDE SEQUENCE [LARGE SCALE GENOMIC DNA]</scope>
    <source>
        <strain evidence="2 3">JCM30602</strain>
    </source>
</reference>
<feature type="transmembrane region" description="Helical" evidence="1">
    <location>
        <begin position="12"/>
        <end position="30"/>
    </location>
</feature>
<evidence type="ECO:0000313" key="2">
    <source>
        <dbReference type="EMBL" id="TDH61422.1"/>
    </source>
</evidence>
<feature type="transmembrane region" description="Helical" evidence="1">
    <location>
        <begin position="202"/>
        <end position="224"/>
    </location>
</feature>
<evidence type="ECO:0000313" key="3">
    <source>
        <dbReference type="Proteomes" id="UP000295096"/>
    </source>
</evidence>
<keyword evidence="1" id="KW-0472">Membrane</keyword>
<protein>
    <recommendedName>
        <fullName evidence="4">Glycosyltransferase RgtA/B/C/D-like domain-containing protein</fullName>
    </recommendedName>
</protein>
<organism evidence="2 3">
    <name type="scientific">Dankookia rubra</name>
    <dbReference type="NCBI Taxonomy" id="1442381"/>
    <lineage>
        <taxon>Bacteria</taxon>
        <taxon>Pseudomonadati</taxon>
        <taxon>Pseudomonadota</taxon>
        <taxon>Alphaproteobacteria</taxon>
        <taxon>Acetobacterales</taxon>
        <taxon>Roseomonadaceae</taxon>
        <taxon>Dankookia</taxon>
    </lineage>
</organism>
<dbReference type="Proteomes" id="UP000295096">
    <property type="component" value="Unassembled WGS sequence"/>
</dbReference>
<feature type="transmembrane region" description="Helical" evidence="1">
    <location>
        <begin position="104"/>
        <end position="121"/>
    </location>
</feature>
<keyword evidence="1" id="KW-1133">Transmembrane helix</keyword>
<accession>A0A4R5QE00</accession>
<keyword evidence="3" id="KW-1185">Reference proteome</keyword>
<proteinExistence type="predicted"/>
<keyword evidence="1" id="KW-0812">Transmembrane</keyword>
<sequence length="458" mass="48940">MLGNRTPSTLPRLLPIILLGGLILGWPAYWNGYPLVFNDTGNYIAQVKLRFIGWTAPPFYSAFLSGTDLGLTLWGPVLAQGLVAATVVVIALEQSGLRRRWGMLLAFVALAGLTSLPWLASQVTADFFTGIAVLSLALLAFGRPVPWHRWVLPPVALLAILAHQSHVPLALGMVAAAGAIGWARGGRRAALAILRRMAPAPVLALAIAFAVNLFGLGIPAISPFGNIILAARMLADGTALDYLQEACPAQHYRLCDHLAEIPPGGTVFLWDRPAMWDAIGGHRAWNAEASRIVRGTIAHDPAGVLRDLLANGAAQFAALRTGESILPWPKDDGPRPMIARFFPAELQAFDHSRQQRGLLLADVRPFERLHVPIAWLGIAGLLACILVWRRDPLVPGLCALVLLAAMGNALLTGGLSEVQNRYAARLAWVLVLTPCLVLAARLPEGAPGRLPGAATRAG</sequence>
<evidence type="ECO:0000256" key="1">
    <source>
        <dbReference type="SAM" id="Phobius"/>
    </source>
</evidence>
<evidence type="ECO:0008006" key="4">
    <source>
        <dbReference type="Google" id="ProtNLM"/>
    </source>
</evidence>
<feature type="transmembrane region" description="Helical" evidence="1">
    <location>
        <begin position="369"/>
        <end position="388"/>
    </location>
</feature>
<feature type="transmembrane region" description="Helical" evidence="1">
    <location>
        <begin position="157"/>
        <end position="182"/>
    </location>
</feature>
<dbReference type="RefSeq" id="WP_133289746.1">
    <property type="nucleotide sequence ID" value="NZ_SMSJ01000021.1"/>
</dbReference>
<feature type="transmembrane region" description="Helical" evidence="1">
    <location>
        <begin position="73"/>
        <end position="92"/>
    </location>
</feature>
<comment type="caution">
    <text evidence="2">The sequence shown here is derived from an EMBL/GenBank/DDBJ whole genome shotgun (WGS) entry which is preliminary data.</text>
</comment>
<dbReference type="AlphaFoldDB" id="A0A4R5QE00"/>
<gene>
    <name evidence="2" type="ORF">E2C06_16680</name>
</gene>
<feature type="transmembrane region" description="Helical" evidence="1">
    <location>
        <begin position="394"/>
        <end position="415"/>
    </location>
</feature>
<dbReference type="OrthoDB" id="7238679at2"/>